<dbReference type="Gene3D" id="2.60.120.10">
    <property type="entry name" value="Jelly Rolls"/>
    <property type="match status" value="1"/>
</dbReference>
<keyword evidence="7" id="KW-0813">Transport</keyword>
<dbReference type="AlphaFoldDB" id="A0A508WPA7"/>
<dbReference type="InterPro" id="IPR018490">
    <property type="entry name" value="cNMP-bd_dom_sf"/>
</dbReference>
<comment type="similarity">
    <text evidence="2 7">Belongs to the MscS (TC 1.A.23) family.</text>
</comment>
<evidence type="ECO:0000256" key="5">
    <source>
        <dbReference type="ARBA" id="ARBA00022989"/>
    </source>
</evidence>
<evidence type="ECO:0000256" key="4">
    <source>
        <dbReference type="ARBA" id="ARBA00022692"/>
    </source>
</evidence>
<dbReference type="InterPro" id="IPR023408">
    <property type="entry name" value="MscS_beta-dom_sf"/>
</dbReference>
<evidence type="ECO:0000256" key="6">
    <source>
        <dbReference type="ARBA" id="ARBA00023136"/>
    </source>
</evidence>
<dbReference type="Pfam" id="PF00924">
    <property type="entry name" value="MS_channel_2nd"/>
    <property type="match status" value="1"/>
</dbReference>
<dbReference type="CDD" id="cd00038">
    <property type="entry name" value="CAP_ED"/>
    <property type="match status" value="1"/>
</dbReference>
<comment type="subcellular location">
    <subcellularLocation>
        <location evidence="7">Cell inner membrane</location>
        <topology evidence="7">Multi-pass membrane protein</topology>
    </subcellularLocation>
    <subcellularLocation>
        <location evidence="1">Cell membrane</location>
        <topology evidence="1">Multi-pass membrane protein</topology>
    </subcellularLocation>
</comment>
<dbReference type="GO" id="GO:0005886">
    <property type="term" value="C:plasma membrane"/>
    <property type="evidence" value="ECO:0007669"/>
    <property type="project" value="UniProtKB-SubCell"/>
</dbReference>
<gene>
    <name evidence="9" type="ORF">EMEDMD4_1060020</name>
</gene>
<name>A0A508WPA7_9HYPH</name>
<protein>
    <recommendedName>
        <fullName evidence="7">Small-conductance mechanosensitive channel</fullName>
    </recommendedName>
</protein>
<keyword evidence="4 7" id="KW-0812">Transmembrane</keyword>
<feature type="transmembrane region" description="Helical" evidence="7">
    <location>
        <begin position="108"/>
        <end position="125"/>
    </location>
</feature>
<feature type="domain" description="Cyclic nucleotide-binding" evidence="8">
    <location>
        <begin position="340"/>
        <end position="438"/>
    </location>
</feature>
<dbReference type="InterPro" id="IPR049278">
    <property type="entry name" value="MS_channel_C"/>
</dbReference>
<evidence type="ECO:0000256" key="7">
    <source>
        <dbReference type="RuleBase" id="RU369025"/>
    </source>
</evidence>
<comment type="subunit">
    <text evidence="7">Homoheptamer.</text>
</comment>
<proteinExistence type="inferred from homology"/>
<evidence type="ECO:0000259" key="8">
    <source>
        <dbReference type="PROSITE" id="PS50042"/>
    </source>
</evidence>
<dbReference type="SUPFAM" id="SSF51206">
    <property type="entry name" value="cAMP-binding domain-like"/>
    <property type="match status" value="1"/>
</dbReference>
<keyword evidence="7" id="KW-0407">Ion channel</keyword>
<feature type="transmembrane region" description="Helical" evidence="7">
    <location>
        <begin position="35"/>
        <end position="56"/>
    </location>
</feature>
<evidence type="ECO:0000256" key="3">
    <source>
        <dbReference type="ARBA" id="ARBA00022475"/>
    </source>
</evidence>
<evidence type="ECO:0000256" key="2">
    <source>
        <dbReference type="ARBA" id="ARBA00008017"/>
    </source>
</evidence>
<keyword evidence="6 7" id="KW-0472">Membrane</keyword>
<dbReference type="PIRSF" id="PIRSF026673">
    <property type="entry name" value="UCP026673_ion_chan"/>
    <property type="match status" value="1"/>
</dbReference>
<evidence type="ECO:0000313" key="9">
    <source>
        <dbReference type="EMBL" id="VTZ59338.1"/>
    </source>
</evidence>
<keyword evidence="5 7" id="KW-1133">Transmembrane helix</keyword>
<keyword evidence="7" id="KW-0406">Ion transport</keyword>
<dbReference type="Proteomes" id="UP000507954">
    <property type="component" value="Unassembled WGS sequence"/>
</dbReference>
<dbReference type="PROSITE" id="PS50042">
    <property type="entry name" value="CNMP_BINDING_3"/>
    <property type="match status" value="1"/>
</dbReference>
<dbReference type="GO" id="GO:0008381">
    <property type="term" value="F:mechanosensitive monoatomic ion channel activity"/>
    <property type="evidence" value="ECO:0007669"/>
    <property type="project" value="InterPro"/>
</dbReference>
<dbReference type="InterPro" id="IPR014710">
    <property type="entry name" value="RmlC-like_jellyroll"/>
</dbReference>
<organism evidence="9">
    <name type="scientific">Sinorhizobium medicae</name>
    <dbReference type="NCBI Taxonomy" id="110321"/>
    <lineage>
        <taxon>Bacteria</taxon>
        <taxon>Pseudomonadati</taxon>
        <taxon>Pseudomonadota</taxon>
        <taxon>Alphaproteobacteria</taxon>
        <taxon>Hyphomicrobiales</taxon>
        <taxon>Rhizobiaceae</taxon>
        <taxon>Sinorhizobium/Ensifer group</taxon>
        <taxon>Sinorhizobium</taxon>
    </lineage>
</organism>
<evidence type="ECO:0000256" key="1">
    <source>
        <dbReference type="ARBA" id="ARBA00004651"/>
    </source>
</evidence>
<accession>A0A508WPA7</accession>
<reference evidence="9" key="1">
    <citation type="submission" date="2019-06" db="EMBL/GenBank/DDBJ databases">
        <authorList>
            <person name="Le Quere A."/>
            <person name="Colella S."/>
        </authorList>
    </citation>
    <scope>NUCLEOTIDE SEQUENCE</scope>
    <source>
        <strain evidence="9">EmedicaeMD41</strain>
    </source>
</reference>
<comment type="function">
    <text evidence="7">Mechanosensitive channel that participates in the regulation of osmotic pressure changes within the cell, opening in response to stretch forces in the membrane lipid bilayer, without the need for other proteins. Contributes to normal resistance to hypoosmotic shock. Forms an ion channel of 1.0 nanosiemens conductance with a slight preference for anions.</text>
</comment>
<keyword evidence="7" id="KW-0997">Cell inner membrane</keyword>
<dbReference type="InterPro" id="IPR011066">
    <property type="entry name" value="MscS_channel_C_sf"/>
</dbReference>
<feature type="transmembrane region" description="Helical" evidence="7">
    <location>
        <begin position="6"/>
        <end position="23"/>
    </location>
</feature>
<dbReference type="InterPro" id="IPR016846">
    <property type="entry name" value="cNMP-bd_ion_channel"/>
</dbReference>
<dbReference type="SUPFAM" id="SSF82689">
    <property type="entry name" value="Mechanosensitive channel protein MscS (YggB), C-terminal domain"/>
    <property type="match status" value="1"/>
</dbReference>
<dbReference type="PANTHER" id="PTHR30221">
    <property type="entry name" value="SMALL-CONDUCTANCE MECHANOSENSITIVE CHANNEL"/>
    <property type="match status" value="1"/>
</dbReference>
<feature type="transmembrane region" description="Helical" evidence="7">
    <location>
        <begin position="76"/>
        <end position="96"/>
    </location>
</feature>
<dbReference type="EMBL" id="CABFNB010000009">
    <property type="protein sequence ID" value="VTZ59338.1"/>
    <property type="molecule type" value="Genomic_DNA"/>
</dbReference>
<dbReference type="Pfam" id="PF00027">
    <property type="entry name" value="cNMP_binding"/>
    <property type="match status" value="1"/>
</dbReference>
<dbReference type="InterPro" id="IPR000595">
    <property type="entry name" value="cNMP-bd_dom"/>
</dbReference>
<dbReference type="InterPro" id="IPR006685">
    <property type="entry name" value="MscS_channel_2nd"/>
</dbReference>
<dbReference type="Gene3D" id="3.30.70.100">
    <property type="match status" value="1"/>
</dbReference>
<dbReference type="Gene3D" id="2.30.30.60">
    <property type="match status" value="1"/>
</dbReference>
<dbReference type="InterPro" id="IPR045275">
    <property type="entry name" value="MscS_archaea/bacteria_type"/>
</dbReference>
<keyword evidence="3" id="KW-1003">Cell membrane</keyword>
<sequence length="488" mass="52307">MSQQTFLLIVLINVLGVAGIVVWHLQGRNRQNERLVTQIFFFMLMTAALAFAKVMPFQFAAPHLEGTGPLEVAAKILWWTHLSWATIGLVRIYIVLDGRPREARLIQDLLVAIVYLGVLLSMMAFVFGVPIGTLVATSGVLAIILGLALQNTLGDVFSGIALTLGRPYIIGDWILLGDGTEGRVVASNWRSTYLLTAGHNQVVLPNSVLAKQSVTNVSKPDETHGVMMPLRVVPSIAPDAVAAVLRDAIENCNSIVHDPPPAVCLVAIDRTAISVELYFRVTSPSQRSVARNEVIDMVYRHCMVHGVEFAMPTGTQIVSSSVESKGTISRAREIVETVSVFAALSSDERDTLADLGVARVIPAGETIVAECSIPQTLKIAAGGILMLSQGGEDLLRLAPGDCLGVRGFFLGNPEAHQARALTRAVVLEIDKSAIASLIAKRPGLTDDLVAWIRSRNAAAAVHGGALVLSDISDDELAIEIRTALEVTV</sequence>
<dbReference type="PANTHER" id="PTHR30221:SF1">
    <property type="entry name" value="SMALL-CONDUCTANCE MECHANOSENSITIVE CHANNEL"/>
    <property type="match status" value="1"/>
</dbReference>
<dbReference type="InterPro" id="IPR010920">
    <property type="entry name" value="LSM_dom_sf"/>
</dbReference>
<dbReference type="RefSeq" id="WP_024324872.1">
    <property type="nucleotide sequence ID" value="NZ_CABFNB010000009.1"/>
</dbReference>
<dbReference type="SUPFAM" id="SSF50182">
    <property type="entry name" value="Sm-like ribonucleoproteins"/>
    <property type="match status" value="1"/>
</dbReference>
<dbReference type="Gene3D" id="1.10.287.1260">
    <property type="match status" value="1"/>
</dbReference>
<dbReference type="Pfam" id="PF21082">
    <property type="entry name" value="MS_channel_3rd"/>
    <property type="match status" value="1"/>
</dbReference>